<organism evidence="8 9">
    <name type="scientific">Halocalculus aciditolerans</name>
    <dbReference type="NCBI Taxonomy" id="1383812"/>
    <lineage>
        <taxon>Archaea</taxon>
        <taxon>Methanobacteriati</taxon>
        <taxon>Methanobacteriota</taxon>
        <taxon>Stenosarchaea group</taxon>
        <taxon>Halobacteria</taxon>
        <taxon>Halobacteriales</taxon>
        <taxon>Halobacteriaceae</taxon>
        <taxon>Halocalculus</taxon>
    </lineage>
</organism>
<evidence type="ECO:0000259" key="7">
    <source>
        <dbReference type="Pfam" id="PF00924"/>
    </source>
</evidence>
<dbReference type="AlphaFoldDB" id="A0A830F4N0"/>
<dbReference type="EMBL" id="BMPG01000001">
    <property type="protein sequence ID" value="GGL54632.1"/>
    <property type="molecule type" value="Genomic_DNA"/>
</dbReference>
<evidence type="ECO:0000256" key="1">
    <source>
        <dbReference type="ARBA" id="ARBA00004141"/>
    </source>
</evidence>
<sequence length="257" mass="27432">MFDVQGVTGENFRYVVALAVLFVGLVTGYLVGRVNERVLRAAGIPSAVEGTSVERSARRLGTTTVQVMARASSWFIYLVAALIALQIAEVVPTQLLWAQAGILLPRVVVAVAVFVVGLVVSDKAELLVSERLRGVKVPEINVVPRAVKWSIVFVASLVSLGQLGVATDALIVLFGAYAVAVIVFGVAATRDLLAAAAAGVYLLLSQPYGIGDRVAVGDHEGIVQEVDVFVTRIEEDGREYLVPNHLVMRRGATLVRE</sequence>
<keyword evidence="9" id="KW-1185">Reference proteome</keyword>
<dbReference type="InterPro" id="IPR011014">
    <property type="entry name" value="MscS_channel_TM-2"/>
</dbReference>
<dbReference type="InterPro" id="IPR010920">
    <property type="entry name" value="LSM_dom_sf"/>
</dbReference>
<dbReference type="Gene3D" id="1.10.287.1260">
    <property type="match status" value="1"/>
</dbReference>
<comment type="subcellular location">
    <subcellularLocation>
        <location evidence="1">Membrane</location>
        <topology evidence="1">Multi-pass membrane protein</topology>
    </subcellularLocation>
</comment>
<dbReference type="InterPro" id="IPR045275">
    <property type="entry name" value="MscS_archaea/bacteria_type"/>
</dbReference>
<dbReference type="PANTHER" id="PTHR30221:SF20">
    <property type="entry name" value="SMALL-CONDUCTANCE MECHANOSENSITIVE CHANNEL"/>
    <property type="match status" value="1"/>
</dbReference>
<name>A0A830F4N0_9EURY</name>
<accession>A0A830F4N0</accession>
<feature type="transmembrane region" description="Helical" evidence="6">
    <location>
        <begin position="12"/>
        <end position="31"/>
    </location>
</feature>
<dbReference type="Gene3D" id="2.30.30.60">
    <property type="match status" value="1"/>
</dbReference>
<reference evidence="8" key="1">
    <citation type="journal article" date="2014" name="Int. J. Syst. Evol. Microbiol.">
        <title>Complete genome sequence of Corynebacterium casei LMG S-19264T (=DSM 44701T), isolated from a smear-ripened cheese.</title>
        <authorList>
            <consortium name="US DOE Joint Genome Institute (JGI-PGF)"/>
            <person name="Walter F."/>
            <person name="Albersmeier A."/>
            <person name="Kalinowski J."/>
            <person name="Ruckert C."/>
        </authorList>
    </citation>
    <scope>NUCLEOTIDE SEQUENCE</scope>
    <source>
        <strain evidence="8">JCM 19596</strain>
    </source>
</reference>
<dbReference type="SUPFAM" id="SSF82861">
    <property type="entry name" value="Mechanosensitive channel protein MscS (YggB), transmembrane region"/>
    <property type="match status" value="1"/>
</dbReference>
<feature type="transmembrane region" description="Helical" evidence="6">
    <location>
        <begin position="169"/>
        <end position="188"/>
    </location>
</feature>
<feature type="transmembrane region" description="Helical" evidence="6">
    <location>
        <begin position="103"/>
        <end position="121"/>
    </location>
</feature>
<evidence type="ECO:0000256" key="6">
    <source>
        <dbReference type="SAM" id="Phobius"/>
    </source>
</evidence>
<evidence type="ECO:0000256" key="5">
    <source>
        <dbReference type="ARBA" id="ARBA00023136"/>
    </source>
</evidence>
<reference evidence="8" key="2">
    <citation type="submission" date="2020-09" db="EMBL/GenBank/DDBJ databases">
        <authorList>
            <person name="Sun Q."/>
            <person name="Ohkuma M."/>
        </authorList>
    </citation>
    <scope>NUCLEOTIDE SEQUENCE</scope>
    <source>
        <strain evidence="8">JCM 19596</strain>
    </source>
</reference>
<dbReference type="Proteomes" id="UP000607197">
    <property type="component" value="Unassembled WGS sequence"/>
</dbReference>
<evidence type="ECO:0000313" key="9">
    <source>
        <dbReference type="Proteomes" id="UP000607197"/>
    </source>
</evidence>
<dbReference type="PANTHER" id="PTHR30221">
    <property type="entry name" value="SMALL-CONDUCTANCE MECHANOSENSITIVE CHANNEL"/>
    <property type="match status" value="1"/>
</dbReference>
<dbReference type="OrthoDB" id="313107at2157"/>
<dbReference type="SUPFAM" id="SSF50182">
    <property type="entry name" value="Sm-like ribonucleoproteins"/>
    <property type="match status" value="1"/>
</dbReference>
<dbReference type="InterPro" id="IPR006685">
    <property type="entry name" value="MscS_channel_2nd"/>
</dbReference>
<dbReference type="InterPro" id="IPR023408">
    <property type="entry name" value="MscS_beta-dom_sf"/>
</dbReference>
<dbReference type="GO" id="GO:0008381">
    <property type="term" value="F:mechanosensitive monoatomic ion channel activity"/>
    <property type="evidence" value="ECO:0007669"/>
    <property type="project" value="InterPro"/>
</dbReference>
<feature type="transmembrane region" description="Helical" evidence="6">
    <location>
        <begin position="74"/>
        <end position="97"/>
    </location>
</feature>
<feature type="transmembrane region" description="Helical" evidence="6">
    <location>
        <begin position="142"/>
        <end position="163"/>
    </location>
</feature>
<dbReference type="Pfam" id="PF00924">
    <property type="entry name" value="MS_channel_2nd"/>
    <property type="match status" value="1"/>
</dbReference>
<evidence type="ECO:0000256" key="4">
    <source>
        <dbReference type="ARBA" id="ARBA00022989"/>
    </source>
</evidence>
<keyword evidence="5 6" id="KW-0472">Membrane</keyword>
<dbReference type="GO" id="GO:0016020">
    <property type="term" value="C:membrane"/>
    <property type="evidence" value="ECO:0007669"/>
    <property type="project" value="UniProtKB-SubCell"/>
</dbReference>
<keyword evidence="4 6" id="KW-1133">Transmembrane helix</keyword>
<protein>
    <submittedName>
        <fullName evidence="8">Mechanosensitive ion channel protein MscS</fullName>
    </submittedName>
</protein>
<keyword evidence="3 6" id="KW-0812">Transmembrane</keyword>
<evidence type="ECO:0000313" key="8">
    <source>
        <dbReference type="EMBL" id="GGL54632.1"/>
    </source>
</evidence>
<evidence type="ECO:0000256" key="2">
    <source>
        <dbReference type="ARBA" id="ARBA00008017"/>
    </source>
</evidence>
<dbReference type="RefSeq" id="WP_188976628.1">
    <property type="nucleotide sequence ID" value="NZ_BMPG01000001.1"/>
</dbReference>
<feature type="domain" description="Mechanosensitive ion channel MscS" evidence="7">
    <location>
        <begin position="196"/>
        <end position="247"/>
    </location>
</feature>
<evidence type="ECO:0000256" key="3">
    <source>
        <dbReference type="ARBA" id="ARBA00022692"/>
    </source>
</evidence>
<comment type="caution">
    <text evidence="8">The sequence shown here is derived from an EMBL/GenBank/DDBJ whole genome shotgun (WGS) entry which is preliminary data.</text>
</comment>
<comment type="similarity">
    <text evidence="2">Belongs to the MscS (TC 1.A.23) family.</text>
</comment>
<proteinExistence type="inferred from homology"/>
<gene>
    <name evidence="8" type="ORF">GCM10009039_10920</name>
</gene>